<evidence type="ECO:0000313" key="2">
    <source>
        <dbReference type="EMBL" id="TNN34186.1"/>
    </source>
</evidence>
<dbReference type="Proteomes" id="UP000314294">
    <property type="component" value="Unassembled WGS sequence"/>
</dbReference>
<feature type="region of interest" description="Disordered" evidence="1">
    <location>
        <begin position="96"/>
        <end position="135"/>
    </location>
</feature>
<proteinExistence type="predicted"/>
<dbReference type="EMBL" id="SRLO01002023">
    <property type="protein sequence ID" value="TNN34186.1"/>
    <property type="molecule type" value="Genomic_DNA"/>
</dbReference>
<evidence type="ECO:0000313" key="3">
    <source>
        <dbReference type="Proteomes" id="UP000314294"/>
    </source>
</evidence>
<protein>
    <submittedName>
        <fullName evidence="2">Uncharacterized protein</fullName>
    </submittedName>
</protein>
<gene>
    <name evidence="2" type="ORF">EYF80_055651</name>
</gene>
<comment type="caution">
    <text evidence="2">The sequence shown here is derived from an EMBL/GenBank/DDBJ whole genome shotgun (WGS) entry which is preliminary data.</text>
</comment>
<evidence type="ECO:0000256" key="1">
    <source>
        <dbReference type="SAM" id="MobiDB-lite"/>
    </source>
</evidence>
<organism evidence="2 3">
    <name type="scientific">Liparis tanakae</name>
    <name type="common">Tanaka's snailfish</name>
    <dbReference type="NCBI Taxonomy" id="230148"/>
    <lineage>
        <taxon>Eukaryota</taxon>
        <taxon>Metazoa</taxon>
        <taxon>Chordata</taxon>
        <taxon>Craniata</taxon>
        <taxon>Vertebrata</taxon>
        <taxon>Euteleostomi</taxon>
        <taxon>Actinopterygii</taxon>
        <taxon>Neopterygii</taxon>
        <taxon>Teleostei</taxon>
        <taxon>Neoteleostei</taxon>
        <taxon>Acanthomorphata</taxon>
        <taxon>Eupercaria</taxon>
        <taxon>Perciformes</taxon>
        <taxon>Cottioidei</taxon>
        <taxon>Cottales</taxon>
        <taxon>Liparidae</taxon>
        <taxon>Liparis</taxon>
    </lineage>
</organism>
<name>A0A4Z2EYZ1_9TELE</name>
<accession>A0A4Z2EYZ1</accession>
<reference evidence="2 3" key="1">
    <citation type="submission" date="2019-03" db="EMBL/GenBank/DDBJ databases">
        <title>First draft genome of Liparis tanakae, snailfish: a comprehensive survey of snailfish specific genes.</title>
        <authorList>
            <person name="Kim W."/>
            <person name="Song I."/>
            <person name="Jeong J.-H."/>
            <person name="Kim D."/>
            <person name="Kim S."/>
            <person name="Ryu S."/>
            <person name="Song J.Y."/>
            <person name="Lee S.K."/>
        </authorList>
    </citation>
    <scope>NUCLEOTIDE SEQUENCE [LARGE SCALE GENOMIC DNA]</scope>
    <source>
        <tissue evidence="2">Muscle</tissue>
    </source>
</reference>
<dbReference type="AlphaFoldDB" id="A0A4Z2EYZ1"/>
<sequence>MNWALGWRKRRSLWRLTREDAHVDVIAPPSQLVAPTADDAAQIYLESLRSRLIPDIQDRVQFGRHTSPFYLQGRLGVGPRGEGACIQLKAQLKAGGVEGRRKRKKPKQTQSQRFWVLPDQPGAASRGPAPIGSEPEDKQMLSALRLGPPTTHSSAGRRSSRALASCAQKEAQTDALILEPGVAPELQLQDLKDTMLLLMNAGKVQGEQIASEASP</sequence>
<keyword evidence="3" id="KW-1185">Reference proteome</keyword>